<dbReference type="InterPro" id="IPR013087">
    <property type="entry name" value="Znf_C2H2_type"/>
</dbReference>
<sequence>MCCRPPAGLQRGSFSEYKFTFNNLPRANTKAFRSLQRDQPSFQLFFKSYSKSYHILDMSRRSDRSHRHSRSSRSHQSQQDDIPIDPNLISEASYPGYTDTQGFASYSQAGPSVYATDTSAPETQDPSMLYYMTQQPATVNPNEVLLSSGSGYATQNYPSSYPTAEPTLPEASSSTVQGTTPHYCSECDRFFGGNRDLNKHMKTHNKPVKCKADPNCNVTKAEQRDMDRHYRTSHRTYAASKGILTEERICGLEGCTSKFTRQDNLLKHWKKFHNYEQ</sequence>
<keyword evidence="2" id="KW-0677">Repeat</keyword>
<dbReference type="SUPFAM" id="SSF57667">
    <property type="entry name" value="beta-beta-alpha zinc fingers"/>
    <property type="match status" value="2"/>
</dbReference>
<evidence type="ECO:0000256" key="3">
    <source>
        <dbReference type="ARBA" id="ARBA00022771"/>
    </source>
</evidence>
<dbReference type="GO" id="GO:0000981">
    <property type="term" value="F:DNA-binding transcription factor activity, RNA polymerase II-specific"/>
    <property type="evidence" value="ECO:0007669"/>
    <property type="project" value="TreeGrafter"/>
</dbReference>
<dbReference type="PANTHER" id="PTHR24408:SF58">
    <property type="entry name" value="TRANSCRIPTION FACTOR (TFIIIA), PUTATIVE (AFU_ORTHOLOGUE AFUA_1G05150)-RELATED"/>
    <property type="match status" value="1"/>
</dbReference>
<dbReference type="Proteomes" id="UP000184255">
    <property type="component" value="Unassembled WGS sequence"/>
</dbReference>
<protein>
    <recommendedName>
        <fullName evidence="7">C2H2-type domain-containing protein</fullName>
    </recommendedName>
</protein>
<evidence type="ECO:0000256" key="1">
    <source>
        <dbReference type="ARBA" id="ARBA00022723"/>
    </source>
</evidence>
<dbReference type="GO" id="GO:0008270">
    <property type="term" value="F:zinc ion binding"/>
    <property type="evidence" value="ECO:0007669"/>
    <property type="project" value="UniProtKB-KW"/>
</dbReference>
<dbReference type="Pfam" id="PF00096">
    <property type="entry name" value="zf-C2H2"/>
    <property type="match status" value="1"/>
</dbReference>
<keyword evidence="3 5" id="KW-0863">Zinc-finger</keyword>
<keyword evidence="9" id="KW-1185">Reference proteome</keyword>
<evidence type="ECO:0000256" key="6">
    <source>
        <dbReference type="SAM" id="MobiDB-lite"/>
    </source>
</evidence>
<dbReference type="InterPro" id="IPR036236">
    <property type="entry name" value="Znf_C2H2_sf"/>
</dbReference>
<evidence type="ECO:0000256" key="4">
    <source>
        <dbReference type="ARBA" id="ARBA00022833"/>
    </source>
</evidence>
<accession>A0A1L7SG49</accession>
<feature type="domain" description="C2H2-type" evidence="7">
    <location>
        <begin position="182"/>
        <end position="209"/>
    </location>
</feature>
<dbReference type="GO" id="GO:0043565">
    <property type="term" value="F:sequence-specific DNA binding"/>
    <property type="evidence" value="ECO:0007669"/>
    <property type="project" value="TreeGrafter"/>
</dbReference>
<gene>
    <name evidence="8" type="ORF">FMAN_01607</name>
</gene>
<dbReference type="GO" id="GO:0005634">
    <property type="term" value="C:nucleus"/>
    <property type="evidence" value="ECO:0007669"/>
    <property type="project" value="TreeGrafter"/>
</dbReference>
<dbReference type="EMBL" id="FCQH01000001">
    <property type="protein sequence ID" value="CVK84660.1"/>
    <property type="molecule type" value="Genomic_DNA"/>
</dbReference>
<reference evidence="9" key="1">
    <citation type="journal article" date="2016" name="Genome Biol. Evol.">
        <title>Comparative 'omics' of the Fusarium fujikuroi species complex highlights differences in genetic potential and metabolite synthesis.</title>
        <authorList>
            <person name="Niehaus E.-M."/>
            <person name="Muensterkoetter M."/>
            <person name="Proctor R.H."/>
            <person name="Brown D.W."/>
            <person name="Sharon A."/>
            <person name="Idan Y."/>
            <person name="Oren-Young L."/>
            <person name="Sieber C.M."/>
            <person name="Novak O."/>
            <person name="Pencik A."/>
            <person name="Tarkowska D."/>
            <person name="Hromadova K."/>
            <person name="Freeman S."/>
            <person name="Maymon M."/>
            <person name="Elazar M."/>
            <person name="Youssef S.A."/>
            <person name="El-Shabrawy E.S.M."/>
            <person name="Shalaby A.B.A."/>
            <person name="Houterman P."/>
            <person name="Brock N.L."/>
            <person name="Burkhardt I."/>
            <person name="Tsavkelova E.A."/>
            <person name="Dickschat J.S."/>
            <person name="Galuszka P."/>
            <person name="Gueldener U."/>
            <person name="Tudzynski B."/>
        </authorList>
    </citation>
    <scope>NUCLEOTIDE SEQUENCE [LARGE SCALE GENOMIC DNA]</scope>
    <source>
        <strain evidence="9">MRC7560</strain>
    </source>
</reference>
<evidence type="ECO:0000313" key="9">
    <source>
        <dbReference type="Proteomes" id="UP000184255"/>
    </source>
</evidence>
<dbReference type="GeneID" id="65080879"/>
<feature type="domain" description="C2H2-type" evidence="7">
    <location>
        <begin position="248"/>
        <end position="277"/>
    </location>
</feature>
<evidence type="ECO:0000259" key="7">
    <source>
        <dbReference type="PROSITE" id="PS50157"/>
    </source>
</evidence>
<dbReference type="VEuPathDB" id="FungiDB:FMAN_01607"/>
<evidence type="ECO:0000256" key="2">
    <source>
        <dbReference type="ARBA" id="ARBA00022737"/>
    </source>
</evidence>
<proteinExistence type="predicted"/>
<organism evidence="8 9">
    <name type="scientific">Fusarium mangiferae</name>
    <name type="common">Mango malformation disease fungus</name>
    <dbReference type="NCBI Taxonomy" id="192010"/>
    <lineage>
        <taxon>Eukaryota</taxon>
        <taxon>Fungi</taxon>
        <taxon>Dikarya</taxon>
        <taxon>Ascomycota</taxon>
        <taxon>Pezizomycotina</taxon>
        <taxon>Sordariomycetes</taxon>
        <taxon>Hypocreomycetidae</taxon>
        <taxon>Hypocreales</taxon>
        <taxon>Nectriaceae</taxon>
        <taxon>Fusarium</taxon>
        <taxon>Fusarium fujikuroi species complex</taxon>
    </lineage>
</organism>
<dbReference type="PROSITE" id="PS00028">
    <property type="entry name" value="ZINC_FINGER_C2H2_1"/>
    <property type="match status" value="2"/>
</dbReference>
<feature type="compositionally biased region" description="Basic residues" evidence="6">
    <location>
        <begin position="63"/>
        <end position="73"/>
    </location>
</feature>
<comment type="caution">
    <text evidence="8">The sequence shown here is derived from an EMBL/GenBank/DDBJ whole genome shotgun (WGS) entry which is preliminary data.</text>
</comment>
<keyword evidence="1" id="KW-0479">Metal-binding</keyword>
<dbReference type="FunFam" id="3.30.160.60:FF:000446">
    <property type="entry name" value="Zinc finger protein"/>
    <property type="match status" value="1"/>
</dbReference>
<dbReference type="PANTHER" id="PTHR24408">
    <property type="entry name" value="ZINC FINGER PROTEIN"/>
    <property type="match status" value="1"/>
</dbReference>
<evidence type="ECO:0000313" key="8">
    <source>
        <dbReference type="EMBL" id="CVK84660.1"/>
    </source>
</evidence>
<dbReference type="AlphaFoldDB" id="A0A1L7SG49"/>
<feature type="region of interest" description="Disordered" evidence="6">
    <location>
        <begin position="159"/>
        <end position="178"/>
    </location>
</feature>
<feature type="region of interest" description="Disordered" evidence="6">
    <location>
        <begin position="58"/>
        <end position="93"/>
    </location>
</feature>
<name>A0A1L7SG49_FUSMA</name>
<dbReference type="PROSITE" id="PS50157">
    <property type="entry name" value="ZINC_FINGER_C2H2_2"/>
    <property type="match status" value="2"/>
</dbReference>
<evidence type="ECO:0000256" key="5">
    <source>
        <dbReference type="PROSITE-ProRule" id="PRU00042"/>
    </source>
</evidence>
<dbReference type="SMART" id="SM00355">
    <property type="entry name" value="ZnF_C2H2"/>
    <property type="match status" value="3"/>
</dbReference>
<keyword evidence="4" id="KW-0862">Zinc</keyword>
<dbReference type="Gene3D" id="3.30.160.60">
    <property type="entry name" value="Classic Zinc Finger"/>
    <property type="match status" value="2"/>
</dbReference>
<dbReference type="RefSeq" id="XP_041676948.1">
    <property type="nucleotide sequence ID" value="XM_041820856.1"/>
</dbReference>